<evidence type="ECO:0000259" key="1">
    <source>
        <dbReference type="Pfam" id="PF08423"/>
    </source>
</evidence>
<dbReference type="InterPro" id="IPR030547">
    <property type="entry name" value="XRCC2"/>
</dbReference>
<accession>A0A5E4N0M6</accession>
<dbReference type="GO" id="GO:0005657">
    <property type="term" value="C:replication fork"/>
    <property type="evidence" value="ECO:0007669"/>
    <property type="project" value="InterPro"/>
</dbReference>
<feature type="domain" description="Rad51-like C-terminal" evidence="1">
    <location>
        <begin position="34"/>
        <end position="193"/>
    </location>
</feature>
<dbReference type="GO" id="GO:0033063">
    <property type="term" value="C:Rad51B-Rad51C-Rad51D-XRCC2 complex"/>
    <property type="evidence" value="ECO:0007669"/>
    <property type="project" value="InterPro"/>
</dbReference>
<proteinExistence type="predicted"/>
<dbReference type="Pfam" id="PF08423">
    <property type="entry name" value="Rad51"/>
    <property type="match status" value="1"/>
</dbReference>
<dbReference type="PANTHER" id="PTHR46644">
    <property type="entry name" value="DNA REPAIR PROTEIN XRCC2"/>
    <property type="match status" value="1"/>
</dbReference>
<keyword evidence="3" id="KW-1185">Reference proteome</keyword>
<gene>
    <name evidence="2" type="ORF">CINCED_3A024490</name>
</gene>
<dbReference type="GO" id="GO:0000724">
    <property type="term" value="P:double-strand break repair via homologous recombination"/>
    <property type="evidence" value="ECO:0007669"/>
    <property type="project" value="InterPro"/>
</dbReference>
<organism evidence="2 3">
    <name type="scientific">Cinara cedri</name>
    <dbReference type="NCBI Taxonomy" id="506608"/>
    <lineage>
        <taxon>Eukaryota</taxon>
        <taxon>Metazoa</taxon>
        <taxon>Ecdysozoa</taxon>
        <taxon>Arthropoda</taxon>
        <taxon>Hexapoda</taxon>
        <taxon>Insecta</taxon>
        <taxon>Pterygota</taxon>
        <taxon>Neoptera</taxon>
        <taxon>Paraneoptera</taxon>
        <taxon>Hemiptera</taxon>
        <taxon>Sternorrhyncha</taxon>
        <taxon>Aphidomorpha</taxon>
        <taxon>Aphidoidea</taxon>
        <taxon>Aphididae</taxon>
        <taxon>Lachninae</taxon>
        <taxon>Cinara</taxon>
    </lineage>
</organism>
<dbReference type="AlphaFoldDB" id="A0A5E4N0M6"/>
<dbReference type="OrthoDB" id="420422at2759"/>
<dbReference type="EMBL" id="CABPRJ010001441">
    <property type="protein sequence ID" value="VVC37068.1"/>
    <property type="molecule type" value="Genomic_DNA"/>
</dbReference>
<dbReference type="Proteomes" id="UP000325440">
    <property type="component" value="Unassembled WGS sequence"/>
</dbReference>
<reference evidence="2 3" key="1">
    <citation type="submission" date="2019-08" db="EMBL/GenBank/DDBJ databases">
        <authorList>
            <person name="Alioto T."/>
            <person name="Alioto T."/>
            <person name="Gomez Garrido J."/>
        </authorList>
    </citation>
    <scope>NUCLEOTIDE SEQUENCE [LARGE SCALE GENOMIC DNA]</scope>
</reference>
<name>A0A5E4N0M6_9HEMI</name>
<protein>
    <submittedName>
        <fullName evidence="2">DNA recombination and repair protein Rad51-like, C-terminal,P-loop containing nucleoside triphosphate</fullName>
    </submittedName>
</protein>
<evidence type="ECO:0000313" key="3">
    <source>
        <dbReference type="Proteomes" id="UP000325440"/>
    </source>
</evidence>
<sequence length="248" mass="28324">MDFKPQAESGLQLLERLLARPVIKNLTPLLPDELTSETIEIIGNTSTGKTLFLTECIAKCVTPKISNGLDAGVVYIDLDGQFDITKLVKIIQRLLKNADEELLKSCLAKLTLINCYDSPTLYVTFQRLKLFLTEQSQVGLVILDSVSANYWQDSISRGERYMDTYVEKMISSLKLCLEDFKVPIIFTRQSYFQSKHGDTSSLDYINRTILFQRLDSDYYATVTRKNVDICYKFNINSQGIIEFNQHQS</sequence>
<dbReference type="SUPFAM" id="SSF52540">
    <property type="entry name" value="P-loop containing nucleoside triphosphate hydrolases"/>
    <property type="match status" value="1"/>
</dbReference>
<evidence type="ECO:0000313" key="2">
    <source>
        <dbReference type="EMBL" id="VVC37068.1"/>
    </source>
</evidence>
<dbReference type="InterPro" id="IPR027417">
    <property type="entry name" value="P-loop_NTPase"/>
</dbReference>
<dbReference type="Gene3D" id="3.40.50.300">
    <property type="entry name" value="P-loop containing nucleotide triphosphate hydrolases"/>
    <property type="match status" value="1"/>
</dbReference>
<dbReference type="PANTHER" id="PTHR46644:SF2">
    <property type="entry name" value="DNA REPAIR PROTEIN XRCC2"/>
    <property type="match status" value="1"/>
</dbReference>
<dbReference type="InterPro" id="IPR013632">
    <property type="entry name" value="Rad51_C"/>
</dbReference>